<organism evidence="1">
    <name type="scientific">uncultured marine phage</name>
    <dbReference type="NCBI Taxonomy" id="707152"/>
    <lineage>
        <taxon>Viruses</taxon>
        <taxon>environmental samples</taxon>
    </lineage>
</organism>
<proteinExistence type="predicted"/>
<sequence length="85" mass="9803">MKYSNNRERFNLQSGETFINGMFRMAIQSGYEDEDVFMKVLKSEVTFEKVGEEEGINEVIFRDKLNGKIIGLLEVENYGVPKTNS</sequence>
<evidence type="ECO:0000313" key="1">
    <source>
        <dbReference type="EMBL" id="CAG7581775.1"/>
    </source>
</evidence>
<protein>
    <submittedName>
        <fullName evidence="1">Uncharacterized protein</fullName>
    </submittedName>
</protein>
<dbReference type="EMBL" id="OU342829">
    <property type="protein sequence ID" value="CAG7581775.1"/>
    <property type="molecule type" value="Genomic_DNA"/>
</dbReference>
<accession>A0A8D9C9W6</accession>
<name>A0A8D9C9W6_9VIRU</name>
<reference evidence="1" key="1">
    <citation type="submission" date="2021-06" db="EMBL/GenBank/DDBJ databases">
        <authorList>
            <person name="Gannon L."/>
            <person name="Redgwell R T."/>
            <person name="Michniewski S."/>
            <person name="Harrison D C."/>
            <person name="Millard A."/>
        </authorList>
    </citation>
    <scope>NUCLEOTIDE SEQUENCE</scope>
</reference>
<gene>
    <name evidence="1" type="ORF">SLAVMIC_01024</name>
</gene>